<protein>
    <submittedName>
        <fullName evidence="3">Unannotated protein</fullName>
    </submittedName>
</protein>
<organism evidence="3">
    <name type="scientific">freshwater metagenome</name>
    <dbReference type="NCBI Taxonomy" id="449393"/>
    <lineage>
        <taxon>unclassified sequences</taxon>
        <taxon>metagenomes</taxon>
        <taxon>ecological metagenomes</taxon>
    </lineage>
</organism>
<gene>
    <name evidence="1" type="ORF">UFOPK1358_00781</name>
    <name evidence="2" type="ORF">UFOPK2766_02031</name>
    <name evidence="3" type="ORF">UFOPK3519_00999</name>
</gene>
<dbReference type="AlphaFoldDB" id="A0A6J7GBI6"/>
<dbReference type="EMBL" id="CAEZSF010000060">
    <property type="protein sequence ID" value="CAB4536662.1"/>
    <property type="molecule type" value="Genomic_DNA"/>
</dbReference>
<dbReference type="EMBL" id="CAEZYU010000126">
    <property type="protein sequence ID" value="CAB4757849.1"/>
    <property type="molecule type" value="Genomic_DNA"/>
</dbReference>
<evidence type="ECO:0000313" key="1">
    <source>
        <dbReference type="EMBL" id="CAB4536662.1"/>
    </source>
</evidence>
<name>A0A6J7GBI6_9ZZZZ</name>
<sequence>MNKTELTEELVLALTELGVPVHTEGDALFVDGVRITPTLVSRAHPTPADLTQVLHENRGRLPAMIVSDRVSEAGRAVLRDAGWGWLDRRGDLRMWAPGVRIEATVPGQRTARTKPLNMWTPLGLEIALAAMISPEQALTARKLAPRIGRSAGAIHELLGRFTEQGLIGKNTHRPLMPDLFWETAAHFPDEGWIALAASADQVGTLLGANQVVRVDERAATMGGAKIPAVGDLPARMYLTSPTALRRARSLVDREQPTRSWVRLAPVTWLPDNEEYPATDSQPWRVAHPVLCALRLAADPARGQEIVQAWGIVRPVGTP</sequence>
<reference evidence="3" key="1">
    <citation type="submission" date="2020-05" db="EMBL/GenBank/DDBJ databases">
        <authorList>
            <person name="Chiriac C."/>
            <person name="Salcher M."/>
            <person name="Ghai R."/>
            <person name="Kavagutti S V."/>
        </authorList>
    </citation>
    <scope>NUCLEOTIDE SEQUENCE</scope>
</reference>
<evidence type="ECO:0000313" key="2">
    <source>
        <dbReference type="EMBL" id="CAB4757849.1"/>
    </source>
</evidence>
<accession>A0A6J7GBI6</accession>
<proteinExistence type="predicted"/>
<dbReference type="EMBL" id="CAFBMG010000071">
    <property type="protein sequence ID" value="CAB4904204.1"/>
    <property type="molecule type" value="Genomic_DNA"/>
</dbReference>
<evidence type="ECO:0000313" key="3">
    <source>
        <dbReference type="EMBL" id="CAB4904204.1"/>
    </source>
</evidence>